<comment type="caution">
    <text evidence="2">The sequence shown here is derived from an EMBL/GenBank/DDBJ whole genome shotgun (WGS) entry which is preliminary data.</text>
</comment>
<evidence type="ECO:0000313" key="2">
    <source>
        <dbReference type="EMBL" id="GAA3559982.1"/>
    </source>
</evidence>
<evidence type="ECO:0008006" key="4">
    <source>
        <dbReference type="Google" id="ProtNLM"/>
    </source>
</evidence>
<gene>
    <name evidence="2" type="ORF">GCM10022197_14330</name>
</gene>
<keyword evidence="3" id="KW-1185">Reference proteome</keyword>
<proteinExistence type="predicted"/>
<sequence length="208" mass="21105">MGVAEELLAGLRRAAARVGSGLTAWSGEAGQAQDGRTDDEQAGGDGHLPTEDRSLFTPRVYGDPAKLHVAETAVVNDALFNLSSGEITVGEWAFFGHGVSVLTGTHDWRVFGAARQTAVPKTGNDVVVEEGVWVSSGATLVGPCRIGANAVVAVGAVVLGDVAPYTIVGGVPARVLREIPHDGDEPDGPRDVAGAPTGGDATTAESGA</sequence>
<dbReference type="InterPro" id="IPR011004">
    <property type="entry name" value="Trimer_LpxA-like_sf"/>
</dbReference>
<dbReference type="SUPFAM" id="SSF51161">
    <property type="entry name" value="Trimeric LpxA-like enzymes"/>
    <property type="match status" value="1"/>
</dbReference>
<dbReference type="EMBL" id="BAAAYR010000001">
    <property type="protein sequence ID" value="GAA3559982.1"/>
    <property type="molecule type" value="Genomic_DNA"/>
</dbReference>
<name>A0ABP6X400_9ACTN</name>
<dbReference type="InterPro" id="IPR051159">
    <property type="entry name" value="Hexapeptide_acetyltransf"/>
</dbReference>
<dbReference type="PANTHER" id="PTHR23416">
    <property type="entry name" value="SIALIC ACID SYNTHASE-RELATED"/>
    <property type="match status" value="1"/>
</dbReference>
<organism evidence="2 3">
    <name type="scientific">Microlunatus spumicola</name>
    <dbReference type="NCBI Taxonomy" id="81499"/>
    <lineage>
        <taxon>Bacteria</taxon>
        <taxon>Bacillati</taxon>
        <taxon>Actinomycetota</taxon>
        <taxon>Actinomycetes</taxon>
        <taxon>Propionibacteriales</taxon>
        <taxon>Propionibacteriaceae</taxon>
        <taxon>Microlunatus</taxon>
    </lineage>
</organism>
<feature type="compositionally biased region" description="Low complexity" evidence="1">
    <location>
        <begin position="193"/>
        <end position="208"/>
    </location>
</feature>
<dbReference type="RefSeq" id="WP_204911599.1">
    <property type="nucleotide sequence ID" value="NZ_BAAAYR010000001.1"/>
</dbReference>
<evidence type="ECO:0000256" key="1">
    <source>
        <dbReference type="SAM" id="MobiDB-lite"/>
    </source>
</evidence>
<accession>A0ABP6X400</accession>
<dbReference type="Proteomes" id="UP001500767">
    <property type="component" value="Unassembled WGS sequence"/>
</dbReference>
<feature type="region of interest" description="Disordered" evidence="1">
    <location>
        <begin position="178"/>
        <end position="208"/>
    </location>
</feature>
<dbReference type="Gene3D" id="2.160.10.10">
    <property type="entry name" value="Hexapeptide repeat proteins"/>
    <property type="match status" value="1"/>
</dbReference>
<evidence type="ECO:0000313" key="3">
    <source>
        <dbReference type="Proteomes" id="UP001500767"/>
    </source>
</evidence>
<feature type="region of interest" description="Disordered" evidence="1">
    <location>
        <begin position="25"/>
        <end position="55"/>
    </location>
</feature>
<feature type="compositionally biased region" description="Basic and acidic residues" evidence="1">
    <location>
        <begin position="178"/>
        <end position="190"/>
    </location>
</feature>
<protein>
    <recommendedName>
        <fullName evidence="4">Acyltransferase</fullName>
    </recommendedName>
</protein>
<reference evidence="3" key="1">
    <citation type="journal article" date="2019" name="Int. J. Syst. Evol. Microbiol.">
        <title>The Global Catalogue of Microorganisms (GCM) 10K type strain sequencing project: providing services to taxonomists for standard genome sequencing and annotation.</title>
        <authorList>
            <consortium name="The Broad Institute Genomics Platform"/>
            <consortium name="The Broad Institute Genome Sequencing Center for Infectious Disease"/>
            <person name="Wu L."/>
            <person name="Ma J."/>
        </authorList>
    </citation>
    <scope>NUCLEOTIDE SEQUENCE [LARGE SCALE GENOMIC DNA]</scope>
    <source>
        <strain evidence="3">JCM 16540</strain>
    </source>
</reference>